<evidence type="ECO:0000313" key="1">
    <source>
        <dbReference type="EMBL" id="EFA84951.1"/>
    </source>
</evidence>
<dbReference type="EMBL" id="ADBJ01000008">
    <property type="protein sequence ID" value="EFA84951.1"/>
    <property type="molecule type" value="Genomic_DNA"/>
</dbReference>
<dbReference type="InParanoid" id="D3B0X7"/>
<reference evidence="1 2" key="1">
    <citation type="journal article" date="2011" name="Genome Res.">
        <title>Phylogeny-wide analysis of social amoeba genomes highlights ancient origins for complex intercellular communication.</title>
        <authorList>
            <person name="Heidel A.J."/>
            <person name="Lawal H.M."/>
            <person name="Felder M."/>
            <person name="Schilde C."/>
            <person name="Helps N.R."/>
            <person name="Tunggal B."/>
            <person name="Rivero F."/>
            <person name="John U."/>
            <person name="Schleicher M."/>
            <person name="Eichinger L."/>
            <person name="Platzer M."/>
            <person name="Noegel A.A."/>
            <person name="Schaap P."/>
            <person name="Gloeckner G."/>
        </authorList>
    </citation>
    <scope>NUCLEOTIDE SEQUENCE [LARGE SCALE GENOMIC DNA]</scope>
    <source>
        <strain evidence="2">ATCC 26659 / Pp 5 / PN500</strain>
    </source>
</reference>
<organism evidence="1 2">
    <name type="scientific">Heterostelium pallidum (strain ATCC 26659 / Pp 5 / PN500)</name>
    <name type="common">Cellular slime mold</name>
    <name type="synonym">Polysphondylium pallidum</name>
    <dbReference type="NCBI Taxonomy" id="670386"/>
    <lineage>
        <taxon>Eukaryota</taxon>
        <taxon>Amoebozoa</taxon>
        <taxon>Evosea</taxon>
        <taxon>Eumycetozoa</taxon>
        <taxon>Dictyostelia</taxon>
        <taxon>Acytosteliales</taxon>
        <taxon>Acytosteliaceae</taxon>
        <taxon>Heterostelium</taxon>
    </lineage>
</organism>
<protein>
    <recommendedName>
        <fullName evidence="3">COI1 F-box domain-containing protein</fullName>
    </recommendedName>
</protein>
<dbReference type="GeneID" id="31357470"/>
<dbReference type="InterPro" id="IPR008615">
    <property type="entry name" value="FNIP"/>
</dbReference>
<evidence type="ECO:0000313" key="2">
    <source>
        <dbReference type="Proteomes" id="UP000001396"/>
    </source>
</evidence>
<dbReference type="InterPro" id="IPR051251">
    <property type="entry name" value="STK_FNIP-Repeat"/>
</dbReference>
<keyword evidence="2" id="KW-1185">Reference proteome</keyword>
<accession>D3B0X7</accession>
<name>D3B0X7_HETP5</name>
<evidence type="ECO:0008006" key="3">
    <source>
        <dbReference type="Google" id="ProtNLM"/>
    </source>
</evidence>
<dbReference type="OMA" id="ICNESSY"/>
<dbReference type="RefSeq" id="XP_020437061.1">
    <property type="nucleotide sequence ID" value="XM_020572944.1"/>
</dbReference>
<sequence>MVDHSNNDNQSNKLVNLSHILLSKIVSYLDENVDRIVFSLVCKRWFNERQRYLSFNTYHIKIINKINNKFIDLNSYKSIIVDQINSKTKCKVAVGLGHIRYYDHLIPKEELVDIDRLRTLNIDKVVLCFEQFNIGFGRQCNEKNKEYIKNLYRLISDLNISKFKKIQSFSALPMNITSLTLSHFFLFEGELEPGDLPPNLKTLKFNRKFNQPIKTGVLPNTLVKLNFNESFNQPLEPGVLPSSLKILKFKRKDQTLKMEHYLRLLEYYEMHQHHGYPQIKTLPNLKTLSISGDTLDSQIDLSCLPTSLTRLEIFAPVTLVNVMPPTIRYLDVECCDFEFDIIFKDRSLYQFDYLKLNRDQIASLDGFKIKELELSMSYEADKFNIPIGVETLSVPFISTFLHKMKIPSSVRKLIISNEIDCIDDLQKQYDFTCGGSIQELVIICNESSYAERIADQFQSIISPPNTLIKLTDLGKEIWIRMIDNQYYIVYCQSQIMTAIVHKSQLHKYLLYCITAYLEY</sequence>
<comment type="caution">
    <text evidence="1">The sequence shown here is derived from an EMBL/GenBank/DDBJ whole genome shotgun (WGS) entry which is preliminary data.</text>
</comment>
<dbReference type="Pfam" id="PF05725">
    <property type="entry name" value="FNIP"/>
    <property type="match status" value="1"/>
</dbReference>
<dbReference type="PANTHER" id="PTHR32134:SF92">
    <property type="entry name" value="FNIP REPEAT-CONTAINING PROTEIN"/>
    <property type="match status" value="1"/>
</dbReference>
<dbReference type="AlphaFoldDB" id="D3B0X7"/>
<gene>
    <name evidence="1" type="ORF">PPL_01944</name>
</gene>
<proteinExistence type="predicted"/>
<dbReference type="Proteomes" id="UP000001396">
    <property type="component" value="Unassembled WGS sequence"/>
</dbReference>
<dbReference type="PANTHER" id="PTHR32134">
    <property type="entry name" value="FNIP REPEAT-CONTAINING PROTEIN"/>
    <property type="match status" value="1"/>
</dbReference>
<dbReference type="Gene3D" id="1.20.1280.50">
    <property type="match status" value="1"/>
</dbReference>